<dbReference type="OrthoDB" id="8430171at2759"/>
<dbReference type="PANTHER" id="PTHR33480">
    <property type="entry name" value="SET DOMAIN-CONTAINING PROTEIN-RELATED"/>
    <property type="match status" value="1"/>
</dbReference>
<keyword evidence="3" id="KW-1185">Reference proteome</keyword>
<dbReference type="EMBL" id="OV121139">
    <property type="protein sequence ID" value="CAH0563171.1"/>
    <property type="molecule type" value="Genomic_DNA"/>
</dbReference>
<feature type="region of interest" description="Disordered" evidence="1">
    <location>
        <begin position="1"/>
        <end position="55"/>
    </location>
</feature>
<feature type="compositionally biased region" description="Polar residues" evidence="1">
    <location>
        <begin position="42"/>
        <end position="52"/>
    </location>
</feature>
<organism evidence="2 3">
    <name type="scientific">Brassicogethes aeneus</name>
    <name type="common">Rape pollen beetle</name>
    <name type="synonym">Meligethes aeneus</name>
    <dbReference type="NCBI Taxonomy" id="1431903"/>
    <lineage>
        <taxon>Eukaryota</taxon>
        <taxon>Metazoa</taxon>
        <taxon>Ecdysozoa</taxon>
        <taxon>Arthropoda</taxon>
        <taxon>Hexapoda</taxon>
        <taxon>Insecta</taxon>
        <taxon>Pterygota</taxon>
        <taxon>Neoptera</taxon>
        <taxon>Endopterygota</taxon>
        <taxon>Coleoptera</taxon>
        <taxon>Polyphaga</taxon>
        <taxon>Cucujiformia</taxon>
        <taxon>Nitidulidae</taxon>
        <taxon>Meligethinae</taxon>
        <taxon>Brassicogethes</taxon>
    </lineage>
</organism>
<reference evidence="2" key="1">
    <citation type="submission" date="2021-12" db="EMBL/GenBank/DDBJ databases">
        <authorList>
            <person name="King R."/>
        </authorList>
    </citation>
    <scope>NUCLEOTIDE SEQUENCE</scope>
</reference>
<evidence type="ECO:0000256" key="1">
    <source>
        <dbReference type="SAM" id="MobiDB-lite"/>
    </source>
</evidence>
<dbReference type="Proteomes" id="UP001154078">
    <property type="component" value="Chromosome 8"/>
</dbReference>
<dbReference type="AlphaFoldDB" id="A0A9P0BI16"/>
<feature type="compositionally biased region" description="Basic and acidic residues" evidence="1">
    <location>
        <begin position="9"/>
        <end position="19"/>
    </location>
</feature>
<evidence type="ECO:0000313" key="3">
    <source>
        <dbReference type="Proteomes" id="UP001154078"/>
    </source>
</evidence>
<name>A0A9P0BI16_BRAAE</name>
<gene>
    <name evidence="2" type="ORF">MELIAE_LOCUS12151</name>
</gene>
<protein>
    <submittedName>
        <fullName evidence="2">Uncharacterized protein</fullName>
    </submittedName>
</protein>
<proteinExistence type="predicted"/>
<evidence type="ECO:0000313" key="2">
    <source>
        <dbReference type="EMBL" id="CAH0563171.1"/>
    </source>
</evidence>
<accession>A0A9P0BI16</accession>
<sequence length="557" mass="63928">MENMGAKDAISKDCTTKDTNDEELTTLKKQKRKKRNDPELNLPSSTEVSKTKTPYKGKPDHCYFWENKVDRRLKEEVFSRMRADKISLEAKIDPLICELGARYLKMHREKHFKILLEMRALETSITTFISALKPNFFEIFVEAAKRIAKYDAKQDVYLSPTFAINIATSLKQCCDIAITFIYTKNIPHYSLSNATIEAELKTLIRLFETNWCFEISSHAANTLNLNKWNKVTIVPLANDLRLLRQHLINLAKQCLEVLTKQVEDAKSNIELDDVDCQVTIKDSVAFNNLVETIYCRGCYPEKRGKGVPVLFHSDIQEHIDIILKIRNYFIPKNNPYLFATANSNAHLIGYKILSKHSKLCGAQNPSSITSTRLRKHLAPLSQLFNLSDGEIEQLATFMGHTPGVHRNSYRLPDDVYQTAKISKLLMGGANHYKGKSIDDIVIDMEENLLDENNCDDNSDEGENDIMDDLVNTSKASTSNCKALSPRSDAAKEFVAESKKKLTRKLVPWTIEQKQITLKYFKNHIKSQKPTKRQECDELKEKYIELLHNKDWLKIKDK</sequence>